<dbReference type="Pfam" id="PF03151">
    <property type="entry name" value="TPT"/>
    <property type="match status" value="1"/>
</dbReference>
<evidence type="ECO:0000313" key="8">
    <source>
        <dbReference type="Proteomes" id="UP000001070"/>
    </source>
</evidence>
<feature type="transmembrane region" description="Helical" evidence="5">
    <location>
        <begin position="107"/>
        <end position="127"/>
    </location>
</feature>
<dbReference type="InParanoid" id="B4JWR7"/>
<dbReference type="HOGENOM" id="CLU_019048_1_0_1"/>
<dbReference type="STRING" id="7222.B4JWR7"/>
<evidence type="ECO:0000256" key="2">
    <source>
        <dbReference type="ARBA" id="ARBA00022692"/>
    </source>
</evidence>
<dbReference type="EMBL" id="CH916376">
    <property type="protein sequence ID" value="EDV95193.1"/>
    <property type="molecule type" value="Genomic_DNA"/>
</dbReference>
<comment type="subcellular location">
    <subcellularLocation>
        <location evidence="1">Membrane</location>
        <topology evidence="1">Multi-pass membrane protein</topology>
    </subcellularLocation>
</comment>
<dbReference type="GO" id="GO:0016020">
    <property type="term" value="C:membrane"/>
    <property type="evidence" value="ECO:0007669"/>
    <property type="project" value="UniProtKB-SubCell"/>
</dbReference>
<protein>
    <submittedName>
        <fullName evidence="7">GH17706</fullName>
    </submittedName>
</protein>
<keyword evidence="3 5" id="KW-1133">Transmembrane helix</keyword>
<evidence type="ECO:0000259" key="6">
    <source>
        <dbReference type="Pfam" id="PF03151"/>
    </source>
</evidence>
<proteinExistence type="predicted"/>
<keyword evidence="8" id="KW-1185">Reference proteome</keyword>
<dbReference type="FunCoup" id="B4JWR7">
    <property type="interactions" value="1430"/>
</dbReference>
<feature type="transmembrane region" description="Helical" evidence="5">
    <location>
        <begin position="12"/>
        <end position="32"/>
    </location>
</feature>
<dbReference type="InterPro" id="IPR050186">
    <property type="entry name" value="TPT_transporter"/>
</dbReference>
<keyword evidence="2 5" id="KW-0812">Transmembrane</keyword>
<keyword evidence="4 5" id="KW-0472">Membrane</keyword>
<dbReference type="Proteomes" id="UP000001070">
    <property type="component" value="Unassembled WGS sequence"/>
</dbReference>
<name>B4JWR7_DROGR</name>
<organism evidence="8">
    <name type="scientific">Drosophila grimshawi</name>
    <name type="common">Hawaiian fruit fly</name>
    <name type="synonym">Idiomyia grimshawi</name>
    <dbReference type="NCBI Taxonomy" id="7222"/>
    <lineage>
        <taxon>Eukaryota</taxon>
        <taxon>Metazoa</taxon>
        <taxon>Ecdysozoa</taxon>
        <taxon>Arthropoda</taxon>
        <taxon>Hexapoda</taxon>
        <taxon>Insecta</taxon>
        <taxon>Pterygota</taxon>
        <taxon>Neoptera</taxon>
        <taxon>Endopterygota</taxon>
        <taxon>Diptera</taxon>
        <taxon>Brachycera</taxon>
        <taxon>Muscomorpha</taxon>
        <taxon>Ephydroidea</taxon>
        <taxon>Drosophilidae</taxon>
        <taxon>Drosophila</taxon>
        <taxon>Hawaiian Drosophila</taxon>
    </lineage>
</organism>
<feature type="transmembrane region" description="Helical" evidence="5">
    <location>
        <begin position="77"/>
        <end position="101"/>
    </location>
</feature>
<feature type="transmembrane region" description="Helical" evidence="5">
    <location>
        <begin position="44"/>
        <end position="65"/>
    </location>
</feature>
<dbReference type="OrthoDB" id="6418713at2759"/>
<evidence type="ECO:0000256" key="4">
    <source>
        <dbReference type="ARBA" id="ARBA00023136"/>
    </source>
</evidence>
<evidence type="ECO:0000256" key="3">
    <source>
        <dbReference type="ARBA" id="ARBA00022989"/>
    </source>
</evidence>
<dbReference type="PhylomeDB" id="B4JWR7"/>
<reference evidence="7 8" key="1">
    <citation type="journal article" date="2007" name="Nature">
        <title>Evolution of genes and genomes on the Drosophila phylogeny.</title>
        <authorList>
            <consortium name="Drosophila 12 Genomes Consortium"/>
            <person name="Clark A.G."/>
            <person name="Eisen M.B."/>
            <person name="Smith D.R."/>
            <person name="Bergman C.M."/>
            <person name="Oliver B."/>
            <person name="Markow T.A."/>
            <person name="Kaufman T.C."/>
            <person name="Kellis M."/>
            <person name="Gelbart W."/>
            <person name="Iyer V.N."/>
            <person name="Pollard D.A."/>
            <person name="Sackton T.B."/>
            <person name="Larracuente A.M."/>
            <person name="Singh N.D."/>
            <person name="Abad J.P."/>
            <person name="Abt D.N."/>
            <person name="Adryan B."/>
            <person name="Aguade M."/>
            <person name="Akashi H."/>
            <person name="Anderson W.W."/>
            <person name="Aquadro C.F."/>
            <person name="Ardell D.H."/>
            <person name="Arguello R."/>
            <person name="Artieri C.G."/>
            <person name="Barbash D.A."/>
            <person name="Barker D."/>
            <person name="Barsanti P."/>
            <person name="Batterham P."/>
            <person name="Batzoglou S."/>
            <person name="Begun D."/>
            <person name="Bhutkar A."/>
            <person name="Blanco E."/>
            <person name="Bosak S.A."/>
            <person name="Bradley R.K."/>
            <person name="Brand A.D."/>
            <person name="Brent M.R."/>
            <person name="Brooks A.N."/>
            <person name="Brown R.H."/>
            <person name="Butlin R.K."/>
            <person name="Caggese C."/>
            <person name="Calvi B.R."/>
            <person name="Bernardo de Carvalho A."/>
            <person name="Caspi A."/>
            <person name="Castrezana S."/>
            <person name="Celniker S.E."/>
            <person name="Chang J.L."/>
            <person name="Chapple C."/>
            <person name="Chatterji S."/>
            <person name="Chinwalla A."/>
            <person name="Civetta A."/>
            <person name="Clifton S.W."/>
            <person name="Comeron J.M."/>
            <person name="Costello J.C."/>
            <person name="Coyne J.A."/>
            <person name="Daub J."/>
            <person name="David R.G."/>
            <person name="Delcher A.L."/>
            <person name="Delehaunty K."/>
            <person name="Do C.B."/>
            <person name="Ebling H."/>
            <person name="Edwards K."/>
            <person name="Eickbush T."/>
            <person name="Evans J.D."/>
            <person name="Filipski A."/>
            <person name="Findeiss S."/>
            <person name="Freyhult E."/>
            <person name="Fulton L."/>
            <person name="Fulton R."/>
            <person name="Garcia A.C."/>
            <person name="Gardiner A."/>
            <person name="Garfield D.A."/>
            <person name="Garvin B.E."/>
            <person name="Gibson G."/>
            <person name="Gilbert D."/>
            <person name="Gnerre S."/>
            <person name="Godfrey J."/>
            <person name="Good R."/>
            <person name="Gotea V."/>
            <person name="Gravely B."/>
            <person name="Greenberg A.J."/>
            <person name="Griffiths-Jones S."/>
            <person name="Gross S."/>
            <person name="Guigo R."/>
            <person name="Gustafson E.A."/>
            <person name="Haerty W."/>
            <person name="Hahn M.W."/>
            <person name="Halligan D.L."/>
            <person name="Halpern A.L."/>
            <person name="Halter G.M."/>
            <person name="Han M.V."/>
            <person name="Heger A."/>
            <person name="Hillier L."/>
            <person name="Hinrichs A.S."/>
            <person name="Holmes I."/>
            <person name="Hoskins R.A."/>
            <person name="Hubisz M.J."/>
            <person name="Hultmark D."/>
            <person name="Huntley M.A."/>
            <person name="Jaffe D.B."/>
            <person name="Jagadeeshan S."/>
            <person name="Jeck W.R."/>
            <person name="Johnson J."/>
            <person name="Jones C.D."/>
            <person name="Jordan W.C."/>
            <person name="Karpen G.H."/>
            <person name="Kataoka E."/>
            <person name="Keightley P.D."/>
            <person name="Kheradpour P."/>
            <person name="Kirkness E.F."/>
            <person name="Koerich L.B."/>
            <person name="Kristiansen K."/>
            <person name="Kudrna D."/>
            <person name="Kulathinal R.J."/>
            <person name="Kumar S."/>
            <person name="Kwok R."/>
            <person name="Lander E."/>
            <person name="Langley C.H."/>
            <person name="Lapoint R."/>
            <person name="Lazzaro B.P."/>
            <person name="Lee S.J."/>
            <person name="Levesque L."/>
            <person name="Li R."/>
            <person name="Lin C.F."/>
            <person name="Lin M.F."/>
            <person name="Lindblad-Toh K."/>
            <person name="Llopart A."/>
            <person name="Long M."/>
            <person name="Low L."/>
            <person name="Lozovsky E."/>
            <person name="Lu J."/>
            <person name="Luo M."/>
            <person name="Machado C.A."/>
            <person name="Makalowski W."/>
            <person name="Marzo M."/>
            <person name="Matsuda M."/>
            <person name="Matzkin L."/>
            <person name="McAllister B."/>
            <person name="McBride C.S."/>
            <person name="McKernan B."/>
            <person name="McKernan K."/>
            <person name="Mendez-Lago M."/>
            <person name="Minx P."/>
            <person name="Mollenhauer M.U."/>
            <person name="Montooth K."/>
            <person name="Mount S.M."/>
            <person name="Mu X."/>
            <person name="Myers E."/>
            <person name="Negre B."/>
            <person name="Newfeld S."/>
            <person name="Nielsen R."/>
            <person name="Noor M.A."/>
            <person name="O'Grady P."/>
            <person name="Pachter L."/>
            <person name="Papaceit M."/>
            <person name="Parisi M.J."/>
            <person name="Parisi M."/>
            <person name="Parts L."/>
            <person name="Pedersen J.S."/>
            <person name="Pesole G."/>
            <person name="Phillippy A.M."/>
            <person name="Ponting C.P."/>
            <person name="Pop M."/>
            <person name="Porcelli D."/>
            <person name="Powell J.R."/>
            <person name="Prohaska S."/>
            <person name="Pruitt K."/>
            <person name="Puig M."/>
            <person name="Quesneville H."/>
            <person name="Ram K.R."/>
            <person name="Rand D."/>
            <person name="Rasmussen M.D."/>
            <person name="Reed L.K."/>
            <person name="Reenan R."/>
            <person name="Reily A."/>
            <person name="Remington K.A."/>
            <person name="Rieger T.T."/>
            <person name="Ritchie M.G."/>
            <person name="Robin C."/>
            <person name="Rogers Y.H."/>
            <person name="Rohde C."/>
            <person name="Rozas J."/>
            <person name="Rubenfield M.J."/>
            <person name="Ruiz A."/>
            <person name="Russo S."/>
            <person name="Salzberg S.L."/>
            <person name="Sanchez-Gracia A."/>
            <person name="Saranga D.J."/>
            <person name="Sato H."/>
            <person name="Schaeffer S.W."/>
            <person name="Schatz M.C."/>
            <person name="Schlenke T."/>
            <person name="Schwartz R."/>
            <person name="Segarra C."/>
            <person name="Singh R.S."/>
            <person name="Sirot L."/>
            <person name="Sirota M."/>
            <person name="Sisneros N.B."/>
            <person name="Smith C.D."/>
            <person name="Smith T.F."/>
            <person name="Spieth J."/>
            <person name="Stage D.E."/>
            <person name="Stark A."/>
            <person name="Stephan W."/>
            <person name="Strausberg R.L."/>
            <person name="Strempel S."/>
            <person name="Sturgill D."/>
            <person name="Sutton G."/>
            <person name="Sutton G.G."/>
            <person name="Tao W."/>
            <person name="Teichmann S."/>
            <person name="Tobari Y.N."/>
            <person name="Tomimura Y."/>
            <person name="Tsolas J.M."/>
            <person name="Valente V.L."/>
            <person name="Venter E."/>
            <person name="Venter J.C."/>
            <person name="Vicario S."/>
            <person name="Vieira F.G."/>
            <person name="Vilella A.J."/>
            <person name="Villasante A."/>
            <person name="Walenz B."/>
            <person name="Wang J."/>
            <person name="Wasserman M."/>
            <person name="Watts T."/>
            <person name="Wilson D."/>
            <person name="Wilson R.K."/>
            <person name="Wing R.A."/>
            <person name="Wolfner M.F."/>
            <person name="Wong A."/>
            <person name="Wong G.K."/>
            <person name="Wu C.I."/>
            <person name="Wu G."/>
            <person name="Yamamoto D."/>
            <person name="Yang H.P."/>
            <person name="Yang S.P."/>
            <person name="Yorke J.A."/>
            <person name="Yoshida K."/>
            <person name="Zdobnov E."/>
            <person name="Zhang P."/>
            <person name="Zhang Y."/>
            <person name="Zimin A.V."/>
            <person name="Baldwin J."/>
            <person name="Abdouelleil A."/>
            <person name="Abdulkadir J."/>
            <person name="Abebe A."/>
            <person name="Abera B."/>
            <person name="Abreu J."/>
            <person name="Acer S.C."/>
            <person name="Aftuck L."/>
            <person name="Alexander A."/>
            <person name="An P."/>
            <person name="Anderson E."/>
            <person name="Anderson S."/>
            <person name="Arachi H."/>
            <person name="Azer M."/>
            <person name="Bachantsang P."/>
            <person name="Barry A."/>
            <person name="Bayul T."/>
            <person name="Berlin A."/>
            <person name="Bessette D."/>
            <person name="Bloom T."/>
            <person name="Blye J."/>
            <person name="Boguslavskiy L."/>
            <person name="Bonnet C."/>
            <person name="Boukhgalter B."/>
            <person name="Bourzgui I."/>
            <person name="Brown A."/>
            <person name="Cahill P."/>
            <person name="Channer S."/>
            <person name="Cheshatsang Y."/>
            <person name="Chuda L."/>
            <person name="Citroen M."/>
            <person name="Collymore A."/>
            <person name="Cooke P."/>
            <person name="Costello M."/>
            <person name="D'Aco K."/>
            <person name="Daza R."/>
            <person name="De Haan G."/>
            <person name="DeGray S."/>
            <person name="DeMaso C."/>
            <person name="Dhargay N."/>
            <person name="Dooley K."/>
            <person name="Dooley E."/>
            <person name="Doricent M."/>
            <person name="Dorje P."/>
            <person name="Dorjee K."/>
            <person name="Dupes A."/>
            <person name="Elong R."/>
            <person name="Falk J."/>
            <person name="Farina A."/>
            <person name="Faro S."/>
            <person name="Ferguson D."/>
            <person name="Fisher S."/>
            <person name="Foley C.D."/>
            <person name="Franke A."/>
            <person name="Friedrich D."/>
            <person name="Gadbois L."/>
            <person name="Gearin G."/>
            <person name="Gearin C.R."/>
            <person name="Giannoukos G."/>
            <person name="Goode T."/>
            <person name="Graham J."/>
            <person name="Grandbois E."/>
            <person name="Grewal S."/>
            <person name="Gyaltsen K."/>
            <person name="Hafez N."/>
            <person name="Hagos B."/>
            <person name="Hall J."/>
            <person name="Henson C."/>
            <person name="Hollinger A."/>
            <person name="Honan T."/>
            <person name="Huard M.D."/>
            <person name="Hughes L."/>
            <person name="Hurhula B."/>
            <person name="Husby M.E."/>
            <person name="Kamat A."/>
            <person name="Kanga B."/>
            <person name="Kashin S."/>
            <person name="Khazanovich D."/>
            <person name="Kisner P."/>
            <person name="Lance K."/>
            <person name="Lara M."/>
            <person name="Lee W."/>
            <person name="Lennon N."/>
            <person name="Letendre F."/>
            <person name="LeVine R."/>
            <person name="Lipovsky A."/>
            <person name="Liu X."/>
            <person name="Liu J."/>
            <person name="Liu S."/>
            <person name="Lokyitsang T."/>
            <person name="Lokyitsang Y."/>
            <person name="Lubonja R."/>
            <person name="Lui A."/>
            <person name="MacDonald P."/>
            <person name="Magnisalis V."/>
            <person name="Maru K."/>
            <person name="Matthews C."/>
            <person name="McCusker W."/>
            <person name="McDonough S."/>
            <person name="Mehta T."/>
            <person name="Meldrim J."/>
            <person name="Meneus L."/>
            <person name="Mihai O."/>
            <person name="Mihalev A."/>
            <person name="Mihova T."/>
            <person name="Mittelman R."/>
            <person name="Mlenga V."/>
            <person name="Montmayeur A."/>
            <person name="Mulrain L."/>
            <person name="Navidi A."/>
            <person name="Naylor J."/>
            <person name="Negash T."/>
            <person name="Nguyen T."/>
            <person name="Nguyen N."/>
            <person name="Nicol R."/>
            <person name="Norbu C."/>
            <person name="Norbu N."/>
            <person name="Novod N."/>
            <person name="O'Neill B."/>
            <person name="Osman S."/>
            <person name="Markiewicz E."/>
            <person name="Oyono O.L."/>
            <person name="Patti C."/>
            <person name="Phunkhang P."/>
            <person name="Pierre F."/>
            <person name="Priest M."/>
            <person name="Raghuraman S."/>
            <person name="Rege F."/>
            <person name="Reyes R."/>
            <person name="Rise C."/>
            <person name="Rogov P."/>
            <person name="Ross K."/>
            <person name="Ryan E."/>
            <person name="Settipalli S."/>
            <person name="Shea T."/>
            <person name="Sherpa N."/>
            <person name="Shi L."/>
            <person name="Shih D."/>
            <person name="Sparrow T."/>
            <person name="Spaulding J."/>
            <person name="Stalker J."/>
            <person name="Stange-Thomann N."/>
            <person name="Stavropoulos S."/>
            <person name="Stone C."/>
            <person name="Strader C."/>
            <person name="Tesfaye S."/>
            <person name="Thomson T."/>
            <person name="Thoulutsang Y."/>
            <person name="Thoulutsang D."/>
            <person name="Topham K."/>
            <person name="Topping I."/>
            <person name="Tsamla T."/>
            <person name="Vassiliev H."/>
            <person name="Vo A."/>
            <person name="Wangchuk T."/>
            <person name="Wangdi T."/>
            <person name="Weiand M."/>
            <person name="Wilkinson J."/>
            <person name="Wilson A."/>
            <person name="Yadav S."/>
            <person name="Young G."/>
            <person name="Yu Q."/>
            <person name="Zembek L."/>
            <person name="Zhong D."/>
            <person name="Zimmer A."/>
            <person name="Zwirko Z."/>
            <person name="Jaffe D.B."/>
            <person name="Alvarez P."/>
            <person name="Brockman W."/>
            <person name="Butler J."/>
            <person name="Chin C."/>
            <person name="Gnerre S."/>
            <person name="Grabherr M."/>
            <person name="Kleber M."/>
            <person name="Mauceli E."/>
            <person name="MacCallum I."/>
        </authorList>
    </citation>
    <scope>NUCLEOTIDE SEQUENCE [LARGE SCALE GENOMIC DNA]</scope>
    <source>
        <strain evidence="8">Tucson 15287-2541.00</strain>
    </source>
</reference>
<feature type="transmembrane region" description="Helical" evidence="5">
    <location>
        <begin position="134"/>
        <end position="152"/>
    </location>
</feature>
<feature type="domain" description="Sugar phosphate transporter" evidence="6">
    <location>
        <begin position="14"/>
        <end position="301"/>
    </location>
</feature>
<evidence type="ECO:0000256" key="5">
    <source>
        <dbReference type="SAM" id="Phobius"/>
    </source>
</evidence>
<dbReference type="SMR" id="B4JWR7"/>
<feature type="transmembrane region" description="Helical" evidence="5">
    <location>
        <begin position="269"/>
        <end position="298"/>
    </location>
</feature>
<sequence>MLGGKRTNSRHVAVVLLMCLFWYVISSSNNVIGKMVLNEFPFPMTVTLVQLCSITLYSGPFFNLWRIRKYQDIPRAYYMRLIVPLAIGKLLASVTSHISLWKVPVSYAHTVKATMPLFTVILTRLFFGEKQPKLVYLSLLPIITGVAIATVTEISFDMLGLVSALISTMGFSMQNIFSKKVLKDTGIHHLRLLHLLGKLSLFIFLPLWLYVDSLAVFRHTAIKNLDYRVIALLFTDGVLNWMQNIIAFSVLSLVSPLTYAVASASKRIFVIAVSLIILGNPVTWVNCLGMTLAIIGVLCYNRAKQITRASKLPTLAHSNHIKYTPLNDSSHYRNPINGSMGNGGMHKTQTTSSAIVTMPMTMATGNSLLANGSGMPSASNTRLLFV</sequence>
<feature type="transmembrane region" description="Helical" evidence="5">
    <location>
        <begin position="241"/>
        <end position="262"/>
    </location>
</feature>
<evidence type="ECO:0000256" key="1">
    <source>
        <dbReference type="ARBA" id="ARBA00004141"/>
    </source>
</evidence>
<dbReference type="AlphaFoldDB" id="B4JWR7"/>
<accession>B4JWR7</accession>
<evidence type="ECO:0000313" key="7">
    <source>
        <dbReference type="EMBL" id="EDV95193.1"/>
    </source>
</evidence>
<dbReference type="PANTHER" id="PTHR11132">
    <property type="entry name" value="SOLUTE CARRIER FAMILY 35"/>
    <property type="match status" value="1"/>
</dbReference>
<dbReference type="eggNOG" id="KOG1441">
    <property type="taxonomic scope" value="Eukaryota"/>
</dbReference>
<dbReference type="InterPro" id="IPR004853">
    <property type="entry name" value="Sugar_P_trans_dom"/>
</dbReference>
<dbReference type="OMA" id="FWYTVSS"/>
<dbReference type="KEGG" id="dgr:6569277"/>
<gene>
    <name evidence="7" type="primary">Dgri\GH17706</name>
    <name evidence="7" type="ORF">Dgri_GH17706</name>
</gene>
<feature type="transmembrane region" description="Helical" evidence="5">
    <location>
        <begin position="190"/>
        <end position="211"/>
    </location>
</feature>
<dbReference type="SUPFAM" id="SSF103481">
    <property type="entry name" value="Multidrug resistance efflux transporter EmrE"/>
    <property type="match status" value="2"/>
</dbReference>
<dbReference type="InterPro" id="IPR037185">
    <property type="entry name" value="EmrE-like"/>
</dbReference>